<feature type="compositionally biased region" description="Low complexity" evidence="1">
    <location>
        <begin position="145"/>
        <end position="173"/>
    </location>
</feature>
<dbReference type="RefSeq" id="WP_189078580.1">
    <property type="nucleotide sequence ID" value="NZ_BMMX01000004.1"/>
</dbReference>
<feature type="compositionally biased region" description="Low complexity" evidence="1">
    <location>
        <begin position="234"/>
        <end position="256"/>
    </location>
</feature>
<keyword evidence="2" id="KW-0472">Membrane</keyword>
<feature type="compositionally biased region" description="Gly residues" evidence="1">
    <location>
        <begin position="215"/>
        <end position="233"/>
    </location>
</feature>
<sequence length="303" mass="29988">MTLQEPKNPLSADHDIPDSTQVIVVSAPSPVFVDSTGRRRRFLRRLSYAFGAIVMIYSGLVSVSVAGGPVSSKAVLPLPDLGSKRNEDVRPDPPPPGSTPGPVATSPAGMVIAGGLPRVAPSTRQVAETTVVSPRRRSTPPPSRTPTAKPSTTKPSTTTPSATPSAKTTTATPKPQPSTPPTVTPPPTAIPPPAPQPPAPQPPKPPVMDDSADAGGTGGGSAVDASAGGGTGTATGASSTRSPAATVDMTAATTKAPQPPAVEVTAATSQSTAGRSTGSQSTDAPSTGVVVAVSARADDGTAA</sequence>
<feature type="compositionally biased region" description="Polar residues" evidence="1">
    <location>
        <begin position="266"/>
        <end position="285"/>
    </location>
</feature>
<protein>
    <submittedName>
        <fullName evidence="3">Uncharacterized protein</fullName>
    </submittedName>
</protein>
<evidence type="ECO:0000313" key="4">
    <source>
        <dbReference type="Proteomes" id="UP000656042"/>
    </source>
</evidence>
<accession>A0A8J3BY56</accession>
<dbReference type="AlphaFoldDB" id="A0A8J3BY56"/>
<dbReference type="PRINTS" id="PR01217">
    <property type="entry name" value="PRICHEXTENSN"/>
</dbReference>
<keyword evidence="2" id="KW-0812">Transmembrane</keyword>
<keyword evidence="4" id="KW-1185">Reference proteome</keyword>
<feature type="region of interest" description="Disordered" evidence="1">
    <location>
        <begin position="75"/>
        <end position="290"/>
    </location>
</feature>
<reference evidence="3" key="1">
    <citation type="journal article" date="2014" name="Int. J. Syst. Evol. Microbiol.">
        <title>Complete genome sequence of Corynebacterium casei LMG S-19264T (=DSM 44701T), isolated from a smear-ripened cheese.</title>
        <authorList>
            <consortium name="US DOE Joint Genome Institute (JGI-PGF)"/>
            <person name="Walter F."/>
            <person name="Albersmeier A."/>
            <person name="Kalinowski J."/>
            <person name="Ruckert C."/>
        </authorList>
    </citation>
    <scope>NUCLEOTIDE SEQUENCE</scope>
    <source>
        <strain evidence="3">CGMCC 4.7299</strain>
    </source>
</reference>
<evidence type="ECO:0000256" key="1">
    <source>
        <dbReference type="SAM" id="MobiDB-lite"/>
    </source>
</evidence>
<organism evidence="3 4">
    <name type="scientific">Mangrovihabitans endophyticus</name>
    <dbReference type="NCBI Taxonomy" id="1751298"/>
    <lineage>
        <taxon>Bacteria</taxon>
        <taxon>Bacillati</taxon>
        <taxon>Actinomycetota</taxon>
        <taxon>Actinomycetes</taxon>
        <taxon>Micromonosporales</taxon>
        <taxon>Micromonosporaceae</taxon>
        <taxon>Mangrovihabitans</taxon>
    </lineage>
</organism>
<dbReference type="EMBL" id="BMMX01000004">
    <property type="protein sequence ID" value="GGK83786.1"/>
    <property type="molecule type" value="Genomic_DNA"/>
</dbReference>
<keyword evidence="2" id="KW-1133">Transmembrane helix</keyword>
<reference evidence="3" key="2">
    <citation type="submission" date="2020-09" db="EMBL/GenBank/DDBJ databases">
        <authorList>
            <person name="Sun Q."/>
            <person name="Zhou Y."/>
        </authorList>
    </citation>
    <scope>NUCLEOTIDE SEQUENCE</scope>
    <source>
        <strain evidence="3">CGMCC 4.7299</strain>
    </source>
</reference>
<feature type="transmembrane region" description="Helical" evidence="2">
    <location>
        <begin position="46"/>
        <end position="67"/>
    </location>
</feature>
<evidence type="ECO:0000313" key="3">
    <source>
        <dbReference type="EMBL" id="GGK83786.1"/>
    </source>
</evidence>
<dbReference type="Proteomes" id="UP000656042">
    <property type="component" value="Unassembled WGS sequence"/>
</dbReference>
<feature type="compositionally biased region" description="Basic and acidic residues" evidence="1">
    <location>
        <begin position="82"/>
        <end position="91"/>
    </location>
</feature>
<name>A0A8J3BY56_9ACTN</name>
<gene>
    <name evidence="3" type="ORF">GCM10012284_17380</name>
</gene>
<evidence type="ECO:0000256" key="2">
    <source>
        <dbReference type="SAM" id="Phobius"/>
    </source>
</evidence>
<comment type="caution">
    <text evidence="3">The sequence shown here is derived from an EMBL/GenBank/DDBJ whole genome shotgun (WGS) entry which is preliminary data.</text>
</comment>
<proteinExistence type="predicted"/>
<feature type="compositionally biased region" description="Pro residues" evidence="1">
    <location>
        <begin position="174"/>
        <end position="206"/>
    </location>
</feature>